<dbReference type="AlphaFoldDB" id="A0A918JW55"/>
<proteinExistence type="predicted"/>
<reference evidence="1 2" key="1">
    <citation type="journal article" date="2014" name="Int. J. Syst. Evol. Microbiol.">
        <title>Complete genome sequence of Corynebacterium casei LMG S-19264T (=DSM 44701T), isolated from a smear-ripened cheese.</title>
        <authorList>
            <consortium name="US DOE Joint Genome Institute (JGI-PGF)"/>
            <person name="Walter F."/>
            <person name="Albersmeier A."/>
            <person name="Kalinowski J."/>
            <person name="Ruckert C."/>
        </authorList>
    </citation>
    <scope>NUCLEOTIDE SEQUENCE [LARGE SCALE GENOMIC DNA]</scope>
    <source>
        <strain evidence="1 2">KCTC 12285</strain>
    </source>
</reference>
<dbReference type="EMBL" id="BMWS01000011">
    <property type="protein sequence ID" value="GGX18086.1"/>
    <property type="molecule type" value="Genomic_DNA"/>
</dbReference>
<evidence type="ECO:0000313" key="2">
    <source>
        <dbReference type="Proteomes" id="UP000601108"/>
    </source>
</evidence>
<sequence>MKKQLIILSGLLLLLAGGFGLWKLNKDFLLLWNSNSINVTASSPLAVDKIKIQFGIGVNTISRSTDSDLLSHREKYTVLYDGKAKDRMINDYGENDFLITYNNEYYFSFRQFKFNRRHQHNYNFHFFQKDTILFIRADIQGQDAMKFETPMLEINLVDKYRCNVPVDNAAVIYNMIELVDPYKK</sequence>
<dbReference type="Proteomes" id="UP000601108">
    <property type="component" value="Unassembled WGS sequence"/>
</dbReference>
<name>A0A918JW55_9FLAO</name>
<organism evidence="1 2">
    <name type="scientific">Aquimarina muelleri</name>
    <dbReference type="NCBI Taxonomy" id="279356"/>
    <lineage>
        <taxon>Bacteria</taxon>
        <taxon>Pseudomonadati</taxon>
        <taxon>Bacteroidota</taxon>
        <taxon>Flavobacteriia</taxon>
        <taxon>Flavobacteriales</taxon>
        <taxon>Flavobacteriaceae</taxon>
        <taxon>Aquimarina</taxon>
    </lineage>
</organism>
<accession>A0A918JW55</accession>
<evidence type="ECO:0000313" key="1">
    <source>
        <dbReference type="EMBL" id="GGX18086.1"/>
    </source>
</evidence>
<protein>
    <submittedName>
        <fullName evidence="1">Uncharacterized protein</fullName>
    </submittedName>
</protein>
<keyword evidence="2" id="KW-1185">Reference proteome</keyword>
<gene>
    <name evidence="1" type="ORF">GCM10007384_19460</name>
</gene>
<comment type="caution">
    <text evidence="1">The sequence shown here is derived from an EMBL/GenBank/DDBJ whole genome shotgun (WGS) entry which is preliminary data.</text>
</comment>